<keyword evidence="6 7" id="KW-0067">ATP-binding</keyword>
<evidence type="ECO:0000256" key="2">
    <source>
        <dbReference type="ARBA" id="ARBA00022527"/>
    </source>
</evidence>
<dbReference type="Gene3D" id="3.30.200.20">
    <property type="entry name" value="Phosphorylase Kinase, domain 1"/>
    <property type="match status" value="1"/>
</dbReference>
<dbReference type="GO" id="GO:0004674">
    <property type="term" value="F:protein serine/threonine kinase activity"/>
    <property type="evidence" value="ECO:0007669"/>
    <property type="project" value="UniProtKB-KW"/>
</dbReference>
<dbReference type="SMART" id="SM00220">
    <property type="entry name" value="S_TKc"/>
    <property type="match status" value="1"/>
</dbReference>
<evidence type="ECO:0000259" key="9">
    <source>
        <dbReference type="PROSITE" id="PS50011"/>
    </source>
</evidence>
<keyword evidence="5" id="KW-0418">Kinase</keyword>
<dbReference type="PANTHER" id="PTHR43289:SF6">
    <property type="entry name" value="SERINE_THREONINE-PROTEIN KINASE NEKL-3"/>
    <property type="match status" value="1"/>
</dbReference>
<keyword evidence="4 7" id="KW-0547">Nucleotide-binding</keyword>
<dbReference type="Proteomes" id="UP000031599">
    <property type="component" value="Unassembled WGS sequence"/>
</dbReference>
<keyword evidence="2" id="KW-0723">Serine/threonine-protein kinase</keyword>
<dbReference type="InterPro" id="IPR011990">
    <property type="entry name" value="TPR-like_helical_dom_sf"/>
</dbReference>
<feature type="binding site" evidence="7">
    <location>
        <position position="56"/>
    </location>
    <ligand>
        <name>ATP</name>
        <dbReference type="ChEBI" id="CHEBI:30616"/>
    </ligand>
</feature>
<dbReference type="InterPro" id="IPR017441">
    <property type="entry name" value="Protein_kinase_ATP_BS"/>
</dbReference>
<name>A0A0C2A684_9BACT</name>
<evidence type="ECO:0000256" key="5">
    <source>
        <dbReference type="ARBA" id="ARBA00022777"/>
    </source>
</evidence>
<dbReference type="AlphaFoldDB" id="A0A0C2A684"/>
<dbReference type="Pfam" id="PF14559">
    <property type="entry name" value="TPR_19"/>
    <property type="match status" value="1"/>
</dbReference>
<accession>A0A0C2A684</accession>
<dbReference type="EC" id="2.7.11.1" evidence="1"/>
<gene>
    <name evidence="10" type="ORF">DB30_07224</name>
</gene>
<dbReference type="InterPro" id="IPR011009">
    <property type="entry name" value="Kinase-like_dom_sf"/>
</dbReference>
<dbReference type="InterPro" id="IPR000719">
    <property type="entry name" value="Prot_kinase_dom"/>
</dbReference>
<dbReference type="SUPFAM" id="SSF56112">
    <property type="entry name" value="Protein kinase-like (PK-like)"/>
    <property type="match status" value="1"/>
</dbReference>
<evidence type="ECO:0000313" key="11">
    <source>
        <dbReference type="Proteomes" id="UP000031599"/>
    </source>
</evidence>
<feature type="domain" description="Protein kinase" evidence="9">
    <location>
        <begin position="27"/>
        <end position="281"/>
    </location>
</feature>
<evidence type="ECO:0000256" key="1">
    <source>
        <dbReference type="ARBA" id="ARBA00012513"/>
    </source>
</evidence>
<dbReference type="InterPro" id="IPR019734">
    <property type="entry name" value="TPR_rpt"/>
</dbReference>
<dbReference type="FunFam" id="1.10.510.10:FF:000021">
    <property type="entry name" value="Serine/threonine protein kinase"/>
    <property type="match status" value="1"/>
</dbReference>
<dbReference type="CDD" id="cd14014">
    <property type="entry name" value="STKc_PknB_like"/>
    <property type="match status" value="1"/>
</dbReference>
<dbReference type="PROSITE" id="PS00108">
    <property type="entry name" value="PROTEIN_KINASE_ST"/>
    <property type="match status" value="1"/>
</dbReference>
<evidence type="ECO:0000256" key="4">
    <source>
        <dbReference type="ARBA" id="ARBA00022741"/>
    </source>
</evidence>
<dbReference type="PROSITE" id="PS00107">
    <property type="entry name" value="PROTEIN_KINASE_ATP"/>
    <property type="match status" value="1"/>
</dbReference>
<evidence type="ECO:0000256" key="7">
    <source>
        <dbReference type="PROSITE-ProRule" id="PRU10141"/>
    </source>
</evidence>
<keyword evidence="3" id="KW-0808">Transferase</keyword>
<evidence type="ECO:0000313" key="10">
    <source>
        <dbReference type="EMBL" id="KIG18888.1"/>
    </source>
</evidence>
<dbReference type="EMBL" id="JMCC02000008">
    <property type="protein sequence ID" value="KIG18888.1"/>
    <property type="molecule type" value="Genomic_DNA"/>
</dbReference>
<comment type="caution">
    <text evidence="10">The sequence shown here is derived from an EMBL/GenBank/DDBJ whole genome shotgun (WGS) entry which is preliminary data.</text>
</comment>
<evidence type="ECO:0000256" key="8">
    <source>
        <dbReference type="SAM" id="MobiDB-lite"/>
    </source>
</evidence>
<sequence>MAQTEGDDATSVVRTGVKIGDVFAERYEIQQLLGRGGMGSVFRVHDREVAEVVALKLLDGSIASPEAVERFRREVRLARRVTHRNAARTYDLGEHESWRFLTMEYVDGESLRTFLGRQQLSCARAVGFAQQIAEGLAAAHEAGVIHRDLKPANVLVERTGRIVLTDFGIARAMQGNDATLQTGGLLGTPAYMAPEQVSGERVGERADLYALGLILHEMLTGRLPFTGGSPMAIALARLHQPLPDFAADPKIPPPLVNVLTRCLAREIGDRIESASALAELLGGVCSEVGPDDRTLGMPAARDSSRAGGSAQALAMSVAVTSAMPGSRPNPTPSALGTPTPTGGRALAVLPFRFRGPEDERYIAEALSDELIDVLSTMRGLRVSGSGATARFADAGDRDPRMIGSDLGVDVIVDGTVQLAGKRVRISARLLDVNSGFQLWSERYDGALEDVFELQDKMGRRIAEALRLELEDIAHRGDAPLEAIEFYLRARQLARTWDWKGPSGALAQYEKCRELAPQFKPAMAGHAIACLRAWFLPSWKPDEPDWETLACDAVALAVSGAPELAETHLAAAIHAVQHGHYKPAAESLRQALRIAPTYAAAHEYLGRLQIEAGRPEQGVDHLELAFELDPGLIRSIQDIARYRALDGDLDGYREQLARFYAATGRDNDLPITTLQIRVAGWYGDHEQLAEARARLGDSIPNTFALVSYARVMTLPKASADDLRAAFEGVFEVTRNPRFASLVRQLGAEAAMFHGLEDLAMEYIQLAAAGVLVDFHWLEHCPLFSPLRHRPEFEAVRTIVRGRAEAVWAAPSVSATQTSR</sequence>
<dbReference type="PANTHER" id="PTHR43289">
    <property type="entry name" value="MITOGEN-ACTIVATED PROTEIN KINASE KINASE KINASE 20-RELATED"/>
    <property type="match status" value="1"/>
</dbReference>
<evidence type="ECO:0000256" key="6">
    <source>
        <dbReference type="ARBA" id="ARBA00022840"/>
    </source>
</evidence>
<reference evidence="10 11" key="1">
    <citation type="submission" date="2014-12" db="EMBL/GenBank/DDBJ databases">
        <title>Genome assembly of Enhygromyxa salina DSM 15201.</title>
        <authorList>
            <person name="Sharma G."/>
            <person name="Subramanian S."/>
        </authorList>
    </citation>
    <scope>NUCLEOTIDE SEQUENCE [LARGE SCALE GENOMIC DNA]</scope>
    <source>
        <strain evidence="10 11">DSM 15201</strain>
    </source>
</reference>
<dbReference type="SMART" id="SM00028">
    <property type="entry name" value="TPR"/>
    <property type="match status" value="2"/>
</dbReference>
<dbReference type="Gene3D" id="1.10.510.10">
    <property type="entry name" value="Transferase(Phosphotransferase) domain 1"/>
    <property type="match status" value="1"/>
</dbReference>
<proteinExistence type="predicted"/>
<evidence type="ECO:0000256" key="3">
    <source>
        <dbReference type="ARBA" id="ARBA00022679"/>
    </source>
</evidence>
<dbReference type="RefSeq" id="WP_052546653.1">
    <property type="nucleotide sequence ID" value="NZ_JMCC02000008.1"/>
</dbReference>
<feature type="region of interest" description="Disordered" evidence="8">
    <location>
        <begin position="322"/>
        <end position="341"/>
    </location>
</feature>
<dbReference type="GO" id="GO:0005524">
    <property type="term" value="F:ATP binding"/>
    <property type="evidence" value="ECO:0007669"/>
    <property type="project" value="UniProtKB-UniRule"/>
</dbReference>
<dbReference type="SUPFAM" id="SSF48452">
    <property type="entry name" value="TPR-like"/>
    <property type="match status" value="1"/>
</dbReference>
<dbReference type="InterPro" id="IPR008271">
    <property type="entry name" value="Ser/Thr_kinase_AS"/>
</dbReference>
<dbReference type="PROSITE" id="PS50011">
    <property type="entry name" value="PROTEIN_KINASE_DOM"/>
    <property type="match status" value="1"/>
</dbReference>
<dbReference type="Gene3D" id="1.25.40.10">
    <property type="entry name" value="Tetratricopeptide repeat domain"/>
    <property type="match status" value="1"/>
</dbReference>
<organism evidence="10 11">
    <name type="scientific">Enhygromyxa salina</name>
    <dbReference type="NCBI Taxonomy" id="215803"/>
    <lineage>
        <taxon>Bacteria</taxon>
        <taxon>Pseudomonadati</taxon>
        <taxon>Myxococcota</taxon>
        <taxon>Polyangia</taxon>
        <taxon>Nannocystales</taxon>
        <taxon>Nannocystaceae</taxon>
        <taxon>Enhygromyxa</taxon>
    </lineage>
</organism>
<dbReference type="Gene3D" id="3.40.50.10070">
    <property type="entry name" value="TolB, N-terminal domain"/>
    <property type="match status" value="1"/>
</dbReference>
<protein>
    <recommendedName>
        <fullName evidence="1">non-specific serine/threonine protein kinase</fullName>
        <ecNumber evidence="1">2.7.11.1</ecNumber>
    </recommendedName>
</protein>
<dbReference type="Pfam" id="PF00069">
    <property type="entry name" value="Pkinase"/>
    <property type="match status" value="1"/>
</dbReference>